<evidence type="ECO:0000256" key="3">
    <source>
        <dbReference type="ARBA" id="ARBA00022691"/>
    </source>
</evidence>
<proteinExistence type="predicted"/>
<dbReference type="PANTHER" id="PTHR43591">
    <property type="entry name" value="METHYLTRANSFERASE"/>
    <property type="match status" value="1"/>
</dbReference>
<name>A0A830FYV0_9EURY</name>
<dbReference type="PANTHER" id="PTHR43591:SF110">
    <property type="entry name" value="RHODANESE DOMAIN-CONTAINING PROTEIN"/>
    <property type="match status" value="1"/>
</dbReference>
<evidence type="ECO:0000313" key="7">
    <source>
        <dbReference type="Proteomes" id="UP000614609"/>
    </source>
</evidence>
<keyword evidence="3" id="KW-0949">S-adenosyl-L-methionine</keyword>
<evidence type="ECO:0000313" key="5">
    <source>
        <dbReference type="EMBL" id="GGM62073.1"/>
    </source>
</evidence>
<sequence>MGFHTFDAEQAARLEDAAERYRYCSREELLGMLAPDPAAVVADLGSGTGFYADDVAPHVGTLHAVDVQPAMHDYYRQKSARDERAERGATEPGLPANVDLVAADVGDLPFADDALDGAYGTMTFHEFADDASVAELARVCRPGARLALVDWSAAGAGETGPPLSERYEADDAAAMLAGAGFDVDRADERVETLAVTATR</sequence>
<dbReference type="Proteomes" id="UP000765891">
    <property type="component" value="Unassembled WGS sequence"/>
</dbReference>
<reference evidence="6" key="3">
    <citation type="submission" date="2021-03" db="EMBL/GenBank/DDBJ databases">
        <title>Genomic Encyclopedia of Type Strains, Phase IV (KMG-IV): sequencing the most valuable type-strain genomes for metagenomic binning, comparative biology and taxonomic classification.</title>
        <authorList>
            <person name="Goeker M."/>
        </authorList>
    </citation>
    <scope>NUCLEOTIDE SEQUENCE</scope>
    <source>
        <strain evidence="6">DSM 22443</strain>
    </source>
</reference>
<dbReference type="RefSeq" id="WP_188870528.1">
    <property type="nucleotide sequence ID" value="NZ_BMOO01000002.1"/>
</dbReference>
<dbReference type="EMBL" id="JAGGKO010000002">
    <property type="protein sequence ID" value="MBP1954564.1"/>
    <property type="molecule type" value="Genomic_DNA"/>
</dbReference>
<dbReference type="Pfam" id="PF08241">
    <property type="entry name" value="Methyltransf_11"/>
    <property type="match status" value="1"/>
</dbReference>
<dbReference type="Proteomes" id="UP000614609">
    <property type="component" value="Unassembled WGS sequence"/>
</dbReference>
<evidence type="ECO:0000256" key="2">
    <source>
        <dbReference type="ARBA" id="ARBA00022679"/>
    </source>
</evidence>
<accession>A0A830FYV0</accession>
<evidence type="ECO:0000313" key="6">
    <source>
        <dbReference type="EMBL" id="MBP1954564.1"/>
    </source>
</evidence>
<dbReference type="SUPFAM" id="SSF53335">
    <property type="entry name" value="S-adenosyl-L-methionine-dependent methyltransferases"/>
    <property type="match status" value="1"/>
</dbReference>
<keyword evidence="2 5" id="KW-0808">Transferase</keyword>
<feature type="domain" description="Methyltransferase type 11" evidence="4">
    <location>
        <begin position="43"/>
        <end position="147"/>
    </location>
</feature>
<keyword evidence="7" id="KW-1185">Reference proteome</keyword>
<dbReference type="EMBL" id="BMOO01000002">
    <property type="protein sequence ID" value="GGM62073.1"/>
    <property type="molecule type" value="Genomic_DNA"/>
</dbReference>
<evidence type="ECO:0000259" key="4">
    <source>
        <dbReference type="Pfam" id="PF08241"/>
    </source>
</evidence>
<dbReference type="AlphaFoldDB" id="A0A830FYV0"/>
<dbReference type="InterPro" id="IPR029063">
    <property type="entry name" value="SAM-dependent_MTases_sf"/>
</dbReference>
<dbReference type="GO" id="GO:0032259">
    <property type="term" value="P:methylation"/>
    <property type="evidence" value="ECO:0007669"/>
    <property type="project" value="UniProtKB-KW"/>
</dbReference>
<organism evidence="5 7">
    <name type="scientific">Halarchaeum rubridurum</name>
    <dbReference type="NCBI Taxonomy" id="489911"/>
    <lineage>
        <taxon>Archaea</taxon>
        <taxon>Methanobacteriati</taxon>
        <taxon>Methanobacteriota</taxon>
        <taxon>Stenosarchaea group</taxon>
        <taxon>Halobacteria</taxon>
        <taxon>Halobacteriales</taxon>
        <taxon>Halobacteriaceae</taxon>
    </lineage>
</organism>
<dbReference type="GO" id="GO:0008757">
    <property type="term" value="F:S-adenosylmethionine-dependent methyltransferase activity"/>
    <property type="evidence" value="ECO:0007669"/>
    <property type="project" value="InterPro"/>
</dbReference>
<reference evidence="5" key="1">
    <citation type="journal article" date="2014" name="Int. J. Syst. Evol. Microbiol.">
        <title>Complete genome sequence of Corynebacterium casei LMG S-19264T (=DSM 44701T), isolated from a smear-ripened cheese.</title>
        <authorList>
            <consortium name="US DOE Joint Genome Institute (JGI-PGF)"/>
            <person name="Walter F."/>
            <person name="Albersmeier A."/>
            <person name="Kalinowski J."/>
            <person name="Ruckert C."/>
        </authorList>
    </citation>
    <scope>NUCLEOTIDE SEQUENCE</scope>
    <source>
        <strain evidence="5">JCM 16108</strain>
    </source>
</reference>
<protein>
    <submittedName>
        <fullName evidence="5">SAM-dependent methyltransferase</fullName>
    </submittedName>
    <submittedName>
        <fullName evidence="6">Ubiquinone/menaquinone biosynthesis C-methylase UbiE</fullName>
    </submittedName>
</protein>
<dbReference type="Gene3D" id="3.40.50.150">
    <property type="entry name" value="Vaccinia Virus protein VP39"/>
    <property type="match status" value="1"/>
</dbReference>
<dbReference type="PROSITE" id="PS01184">
    <property type="entry name" value="UBIE_2"/>
    <property type="match status" value="1"/>
</dbReference>
<keyword evidence="6" id="KW-0830">Ubiquinone</keyword>
<keyword evidence="1 5" id="KW-0489">Methyltransferase</keyword>
<gene>
    <name evidence="5" type="ORF">GCM10009017_10200</name>
    <name evidence="6" type="ORF">J2752_001476</name>
</gene>
<dbReference type="OrthoDB" id="302307at2157"/>
<dbReference type="InterPro" id="IPR023576">
    <property type="entry name" value="UbiE/COQ5_MeTrFase_CS"/>
</dbReference>
<dbReference type="InterPro" id="IPR013216">
    <property type="entry name" value="Methyltransf_11"/>
</dbReference>
<reference evidence="5" key="2">
    <citation type="submission" date="2020-09" db="EMBL/GenBank/DDBJ databases">
        <authorList>
            <person name="Sun Q."/>
            <person name="Ohkuma M."/>
        </authorList>
    </citation>
    <scope>NUCLEOTIDE SEQUENCE</scope>
    <source>
        <strain evidence="5">JCM 16108</strain>
    </source>
</reference>
<comment type="caution">
    <text evidence="5">The sequence shown here is derived from an EMBL/GenBank/DDBJ whole genome shotgun (WGS) entry which is preliminary data.</text>
</comment>
<evidence type="ECO:0000256" key="1">
    <source>
        <dbReference type="ARBA" id="ARBA00022603"/>
    </source>
</evidence>
<dbReference type="CDD" id="cd02440">
    <property type="entry name" value="AdoMet_MTases"/>
    <property type="match status" value="1"/>
</dbReference>